<evidence type="ECO:0000313" key="1">
    <source>
        <dbReference type="EMBL" id="CAI9262465.1"/>
    </source>
</evidence>
<reference evidence="2" key="1">
    <citation type="submission" date="2023-04" db="EMBL/GenBank/DDBJ databases">
        <authorList>
            <person name="Vijverberg K."/>
            <person name="Xiong W."/>
            <person name="Schranz E."/>
        </authorList>
    </citation>
    <scope>NUCLEOTIDE SEQUENCE</scope>
</reference>
<evidence type="ECO:0000313" key="2">
    <source>
        <dbReference type="EMBL" id="CAI9264311.1"/>
    </source>
</evidence>
<organism evidence="2 4">
    <name type="scientific">Lactuca saligna</name>
    <name type="common">Willowleaf lettuce</name>
    <dbReference type="NCBI Taxonomy" id="75948"/>
    <lineage>
        <taxon>Eukaryota</taxon>
        <taxon>Viridiplantae</taxon>
        <taxon>Streptophyta</taxon>
        <taxon>Embryophyta</taxon>
        <taxon>Tracheophyta</taxon>
        <taxon>Spermatophyta</taxon>
        <taxon>Magnoliopsida</taxon>
        <taxon>eudicotyledons</taxon>
        <taxon>Gunneridae</taxon>
        <taxon>Pentapetalae</taxon>
        <taxon>asterids</taxon>
        <taxon>campanulids</taxon>
        <taxon>Asterales</taxon>
        <taxon>Asteraceae</taxon>
        <taxon>Cichorioideae</taxon>
        <taxon>Cichorieae</taxon>
        <taxon>Lactucinae</taxon>
        <taxon>Lactuca</taxon>
    </lineage>
</organism>
<proteinExistence type="predicted"/>
<sequence length="140" mass="15544">MQRCSSKAGIRDCPLHRPEEQWLCCFARLRRETQKVPTLNRKKDKSTICLTHAPGIPGVRTNFLLEGRLGKSIERAGSALALLPSAKLRREKKHNSPSGFISGIVGRMKWDEALVGIASVTGRRLGRSGSGRLARKSLLW</sequence>
<dbReference type="Proteomes" id="UP001177003">
    <property type="component" value="Chromosome 0"/>
</dbReference>
<dbReference type="EMBL" id="OX465086">
    <property type="protein sequence ID" value="CAI9264311.1"/>
    <property type="molecule type" value="Genomic_DNA"/>
</dbReference>
<dbReference type="EMBL" id="OX465086">
    <property type="protein sequence ID" value="CAI9262465.1"/>
    <property type="molecule type" value="Genomic_DNA"/>
</dbReference>
<accession>A0AA35USJ4</accession>
<protein>
    <submittedName>
        <fullName evidence="2">Uncharacterized protein</fullName>
    </submittedName>
</protein>
<evidence type="ECO:0000313" key="3">
    <source>
        <dbReference type="EMBL" id="CAI9265331.1"/>
    </source>
</evidence>
<keyword evidence="4" id="KW-1185">Reference proteome</keyword>
<evidence type="ECO:0000313" key="4">
    <source>
        <dbReference type="Proteomes" id="UP001177003"/>
    </source>
</evidence>
<dbReference type="AlphaFoldDB" id="A0AA35USJ4"/>
<dbReference type="EMBL" id="OX465086">
    <property type="protein sequence ID" value="CAI9265331.1"/>
    <property type="molecule type" value="Genomic_DNA"/>
</dbReference>
<name>A0AA35USJ4_LACSI</name>
<gene>
    <name evidence="1" type="ORF">LSALG_LOCUS3201</name>
    <name evidence="2" type="ORF">LSALG_LOCUS4966</name>
    <name evidence="3" type="ORF">LSALG_LOCUS5942</name>
</gene>